<evidence type="ECO:0000256" key="1">
    <source>
        <dbReference type="SAM" id="MobiDB-lite"/>
    </source>
</evidence>
<gene>
    <name evidence="2" type="ORF">PITG_06056</name>
</gene>
<evidence type="ECO:0000313" key="3">
    <source>
        <dbReference type="Proteomes" id="UP000006643"/>
    </source>
</evidence>
<dbReference type="VEuPathDB" id="FungiDB:PITG_06056"/>
<accession>D0N6B2</accession>
<dbReference type="KEGG" id="pif:PITG_06056"/>
<dbReference type="InParanoid" id="D0N6B2"/>
<dbReference type="PANTHER" id="PTHR37069">
    <property type="entry name" value="DDE_TNP_1_7 DOMAIN-CONTAINING PROTEIN"/>
    <property type="match status" value="1"/>
</dbReference>
<dbReference type="Proteomes" id="UP000006643">
    <property type="component" value="Unassembled WGS sequence"/>
</dbReference>
<sequence>MADTKAGRKRKHEPSGARKRRRGRASVDGAREKTATSLGGVAAFKDMWAALTKAGWTSKKPTAKSLDTHFKYILPGRRHDADDIDGIKTSGDVDVGVDEAASLETVAGHGTRGGRRKGEGVGRFQARVLEEIRLDLDSLLAAIKLQAARFAMMSTPVALPVILTSLVVYHEDAGQEEDLEAVQLGEWTRTISSSKVDKRIWRKKLLLSEHVLGRGVEGTVVQDQDNLVGRRRQTDMAQETPDELLLEGDDVHVESASYGFTADSYIKFLFDKLSHMNESYLWCAAELVEQILDMGFDNFLG</sequence>
<feature type="compositionally biased region" description="Basic residues" evidence="1">
    <location>
        <begin position="7"/>
        <end position="24"/>
    </location>
</feature>
<dbReference type="AlphaFoldDB" id="D0N6B2"/>
<dbReference type="GeneID" id="9472225"/>
<dbReference type="PANTHER" id="PTHR37069:SF2">
    <property type="entry name" value="PIGGYBAC TRANSPOSABLE ELEMENT-DERIVED PROTEIN DOMAIN-CONTAINING PROTEIN"/>
    <property type="match status" value="1"/>
</dbReference>
<dbReference type="eggNOG" id="ENOG502RGUT">
    <property type="taxonomic scope" value="Eukaryota"/>
</dbReference>
<evidence type="ECO:0000313" key="2">
    <source>
        <dbReference type="EMBL" id="EEY70603.1"/>
    </source>
</evidence>
<organism evidence="2 3">
    <name type="scientific">Phytophthora infestans (strain T30-4)</name>
    <name type="common">Potato late blight agent</name>
    <dbReference type="NCBI Taxonomy" id="403677"/>
    <lineage>
        <taxon>Eukaryota</taxon>
        <taxon>Sar</taxon>
        <taxon>Stramenopiles</taxon>
        <taxon>Oomycota</taxon>
        <taxon>Peronosporomycetes</taxon>
        <taxon>Peronosporales</taxon>
        <taxon>Peronosporaceae</taxon>
        <taxon>Phytophthora</taxon>
    </lineage>
</organism>
<dbReference type="HOGENOM" id="CLU_925802_0_0_1"/>
<feature type="region of interest" description="Disordered" evidence="1">
    <location>
        <begin position="1"/>
        <end position="34"/>
    </location>
</feature>
<proteinExistence type="predicted"/>
<dbReference type="RefSeq" id="XP_002998257.1">
    <property type="nucleotide sequence ID" value="XM_002998211.1"/>
</dbReference>
<dbReference type="OrthoDB" id="125227at2759"/>
<name>D0N6B2_PHYIT</name>
<protein>
    <submittedName>
        <fullName evidence="2">Uncharacterized protein</fullName>
    </submittedName>
</protein>
<keyword evidence="3" id="KW-1185">Reference proteome</keyword>
<reference evidence="3" key="1">
    <citation type="journal article" date="2009" name="Nature">
        <title>Genome sequence and analysis of the Irish potato famine pathogen Phytophthora infestans.</title>
        <authorList>
            <consortium name="The Broad Institute Genome Sequencing Platform"/>
            <person name="Haas B.J."/>
            <person name="Kamoun S."/>
            <person name="Zody M.C."/>
            <person name="Jiang R.H."/>
            <person name="Handsaker R.E."/>
            <person name="Cano L.M."/>
            <person name="Grabherr M."/>
            <person name="Kodira C.D."/>
            <person name="Raffaele S."/>
            <person name="Torto-Alalibo T."/>
            <person name="Bozkurt T.O."/>
            <person name="Ah-Fong A.M."/>
            <person name="Alvarado L."/>
            <person name="Anderson V.L."/>
            <person name="Armstrong M.R."/>
            <person name="Avrova A."/>
            <person name="Baxter L."/>
            <person name="Beynon J."/>
            <person name="Boevink P.C."/>
            <person name="Bollmann S.R."/>
            <person name="Bos J.I."/>
            <person name="Bulone V."/>
            <person name="Cai G."/>
            <person name="Cakir C."/>
            <person name="Carrington J.C."/>
            <person name="Chawner M."/>
            <person name="Conti L."/>
            <person name="Costanzo S."/>
            <person name="Ewan R."/>
            <person name="Fahlgren N."/>
            <person name="Fischbach M.A."/>
            <person name="Fugelstad J."/>
            <person name="Gilroy E.M."/>
            <person name="Gnerre S."/>
            <person name="Green P.J."/>
            <person name="Grenville-Briggs L.J."/>
            <person name="Griffith J."/>
            <person name="Grunwald N.J."/>
            <person name="Horn K."/>
            <person name="Horner N.R."/>
            <person name="Hu C.H."/>
            <person name="Huitema E."/>
            <person name="Jeong D.H."/>
            <person name="Jones A.M."/>
            <person name="Jones J.D."/>
            <person name="Jones R.W."/>
            <person name="Karlsson E.K."/>
            <person name="Kunjeti S.G."/>
            <person name="Lamour K."/>
            <person name="Liu Z."/>
            <person name="Ma L."/>
            <person name="Maclean D."/>
            <person name="Chibucos M.C."/>
            <person name="McDonald H."/>
            <person name="McWalters J."/>
            <person name="Meijer H.J."/>
            <person name="Morgan W."/>
            <person name="Morris P.F."/>
            <person name="Munro C.A."/>
            <person name="O'Neill K."/>
            <person name="Ospina-Giraldo M."/>
            <person name="Pinzon A."/>
            <person name="Pritchard L."/>
            <person name="Ramsahoye B."/>
            <person name="Ren Q."/>
            <person name="Restrepo S."/>
            <person name="Roy S."/>
            <person name="Sadanandom A."/>
            <person name="Savidor A."/>
            <person name="Schornack S."/>
            <person name="Schwartz D.C."/>
            <person name="Schumann U.D."/>
            <person name="Schwessinger B."/>
            <person name="Seyer L."/>
            <person name="Sharpe T."/>
            <person name="Silvar C."/>
            <person name="Song J."/>
            <person name="Studholme D.J."/>
            <person name="Sykes S."/>
            <person name="Thines M."/>
            <person name="van de Vondervoort P.J."/>
            <person name="Phuntumart V."/>
            <person name="Wawra S."/>
            <person name="Weide R."/>
            <person name="Win J."/>
            <person name="Young C."/>
            <person name="Zhou S."/>
            <person name="Fry W."/>
            <person name="Meyers B.C."/>
            <person name="van West P."/>
            <person name="Ristaino J."/>
            <person name="Govers F."/>
            <person name="Birch P.R."/>
            <person name="Whisson S.C."/>
            <person name="Judelson H.S."/>
            <person name="Nusbaum C."/>
        </authorList>
    </citation>
    <scope>NUCLEOTIDE SEQUENCE [LARGE SCALE GENOMIC DNA]</scope>
    <source>
        <strain evidence="3">T30-4</strain>
    </source>
</reference>
<dbReference type="EMBL" id="DS028126">
    <property type="protein sequence ID" value="EEY70603.1"/>
    <property type="molecule type" value="Genomic_DNA"/>
</dbReference>